<evidence type="ECO:0000313" key="3">
    <source>
        <dbReference type="EMBL" id="ORY41545.1"/>
    </source>
</evidence>
<name>A0A1Y2C5F6_9FUNG</name>
<evidence type="ECO:0000256" key="1">
    <source>
        <dbReference type="SAM" id="MobiDB-lite"/>
    </source>
</evidence>
<sequence>MSSGTVPIIIGGVAGFAALIGLIVVCYRHYSKSQKVLPLEQLPPTSSPALTSSEQALRNPVVSRSTPEQCPPATEPVQETFRDPITPPIVNDLIPSATSMPTTNASIDQTAELIQSEALEPLTNESSPTPTQPPPRPQSNLLINYDMRTMPAGTRYHTISHVWDKVSLLPDPCKQTGVLLTSPEKQAAVARIAEAAGVPVWMDVYSIDQENEEFKNAQVYTHVCTTKEREY</sequence>
<comment type="caution">
    <text evidence="3">The sequence shown here is derived from an EMBL/GenBank/DDBJ whole genome shotgun (WGS) entry which is preliminary data.</text>
</comment>
<dbReference type="EMBL" id="MCGO01000031">
    <property type="protein sequence ID" value="ORY41545.1"/>
    <property type="molecule type" value="Genomic_DNA"/>
</dbReference>
<keyword evidence="4" id="KW-1185">Reference proteome</keyword>
<feature type="compositionally biased region" description="Low complexity" evidence="1">
    <location>
        <begin position="42"/>
        <end position="53"/>
    </location>
</feature>
<protein>
    <submittedName>
        <fullName evidence="3">Uncharacterized protein</fullName>
    </submittedName>
</protein>
<keyword evidence="2" id="KW-1133">Transmembrane helix</keyword>
<reference evidence="3 4" key="1">
    <citation type="submission" date="2016-07" db="EMBL/GenBank/DDBJ databases">
        <title>Pervasive Adenine N6-methylation of Active Genes in Fungi.</title>
        <authorList>
            <consortium name="DOE Joint Genome Institute"/>
            <person name="Mondo S.J."/>
            <person name="Dannebaum R.O."/>
            <person name="Kuo R.C."/>
            <person name="Labutti K."/>
            <person name="Haridas S."/>
            <person name="Kuo A."/>
            <person name="Salamov A."/>
            <person name="Ahrendt S.R."/>
            <person name="Lipzen A."/>
            <person name="Sullivan W."/>
            <person name="Andreopoulos W.B."/>
            <person name="Clum A."/>
            <person name="Lindquist E."/>
            <person name="Daum C."/>
            <person name="Ramamoorthy G.K."/>
            <person name="Gryganskyi A."/>
            <person name="Culley D."/>
            <person name="Magnuson J.K."/>
            <person name="James T.Y."/>
            <person name="O'Malley M.A."/>
            <person name="Stajich J.E."/>
            <person name="Spatafora J.W."/>
            <person name="Visel A."/>
            <person name="Grigoriev I.V."/>
        </authorList>
    </citation>
    <scope>NUCLEOTIDE SEQUENCE [LARGE SCALE GENOMIC DNA]</scope>
    <source>
        <strain evidence="3 4">JEL800</strain>
    </source>
</reference>
<feature type="region of interest" description="Disordered" evidence="1">
    <location>
        <begin position="40"/>
        <end position="85"/>
    </location>
</feature>
<dbReference type="Proteomes" id="UP000193642">
    <property type="component" value="Unassembled WGS sequence"/>
</dbReference>
<gene>
    <name evidence="3" type="ORF">BCR33DRAFT_335044</name>
</gene>
<accession>A0A1Y2C5F6</accession>
<keyword evidence="2" id="KW-0472">Membrane</keyword>
<evidence type="ECO:0000313" key="4">
    <source>
        <dbReference type="Proteomes" id="UP000193642"/>
    </source>
</evidence>
<keyword evidence="2" id="KW-0812">Transmembrane</keyword>
<proteinExistence type="predicted"/>
<evidence type="ECO:0000256" key="2">
    <source>
        <dbReference type="SAM" id="Phobius"/>
    </source>
</evidence>
<dbReference type="AlphaFoldDB" id="A0A1Y2C5F6"/>
<feature type="transmembrane region" description="Helical" evidence="2">
    <location>
        <begin position="6"/>
        <end position="27"/>
    </location>
</feature>
<organism evidence="3 4">
    <name type="scientific">Rhizoclosmatium globosum</name>
    <dbReference type="NCBI Taxonomy" id="329046"/>
    <lineage>
        <taxon>Eukaryota</taxon>
        <taxon>Fungi</taxon>
        <taxon>Fungi incertae sedis</taxon>
        <taxon>Chytridiomycota</taxon>
        <taxon>Chytridiomycota incertae sedis</taxon>
        <taxon>Chytridiomycetes</taxon>
        <taxon>Chytridiales</taxon>
        <taxon>Chytriomycetaceae</taxon>
        <taxon>Rhizoclosmatium</taxon>
    </lineage>
</organism>